<keyword evidence="4" id="KW-0496">Mitochondrion</keyword>
<dbReference type="AlphaFoldDB" id="A0AAW0Z357"/>
<gene>
    <name evidence="7" type="ORF">IAR55_001796</name>
</gene>
<dbReference type="EMBL" id="JBCAWK010000003">
    <property type="protein sequence ID" value="KAK8864546.1"/>
    <property type="molecule type" value="Genomic_DNA"/>
</dbReference>
<accession>A0AAW0Z357</accession>
<dbReference type="Gene3D" id="3.30.160.20">
    <property type="match status" value="1"/>
</dbReference>
<feature type="domain" description="Prokaryotic-type class I peptide chain release factors" evidence="6">
    <location>
        <begin position="125"/>
        <end position="223"/>
    </location>
</feature>
<evidence type="ECO:0000256" key="3">
    <source>
        <dbReference type="ARBA" id="ARBA00022946"/>
    </source>
</evidence>
<feature type="compositionally biased region" description="Acidic residues" evidence="5">
    <location>
        <begin position="265"/>
        <end position="279"/>
    </location>
</feature>
<evidence type="ECO:0000256" key="4">
    <source>
        <dbReference type="ARBA" id="ARBA00023128"/>
    </source>
</evidence>
<keyword evidence="3" id="KW-0809">Transit peptide</keyword>
<dbReference type="InterPro" id="IPR000352">
    <property type="entry name" value="Pep_chain_release_fac_I"/>
</dbReference>
<dbReference type="Pfam" id="PF00472">
    <property type="entry name" value="RF-1"/>
    <property type="match status" value="1"/>
</dbReference>
<evidence type="ECO:0000259" key="6">
    <source>
        <dbReference type="Pfam" id="PF00472"/>
    </source>
</evidence>
<dbReference type="PANTHER" id="PTHR46203">
    <property type="entry name" value="PROBABLE PEPTIDE CHAIN RELEASE FACTOR C12ORF65"/>
    <property type="match status" value="1"/>
</dbReference>
<name>A0AAW0Z357_9TREE</name>
<feature type="region of interest" description="Disordered" evidence="5">
    <location>
        <begin position="239"/>
        <end position="286"/>
    </location>
</feature>
<dbReference type="SUPFAM" id="SSF75620">
    <property type="entry name" value="Release factor"/>
    <property type="match status" value="1"/>
</dbReference>
<proteinExistence type="inferred from homology"/>
<protein>
    <recommendedName>
        <fullName evidence="6">Prokaryotic-type class I peptide chain release factors domain-containing protein</fullName>
    </recommendedName>
</protein>
<feature type="compositionally biased region" description="Polar residues" evidence="5">
    <location>
        <begin position="48"/>
        <end position="58"/>
    </location>
</feature>
<comment type="subcellular location">
    <subcellularLocation>
        <location evidence="1">Mitochondrion</location>
    </subcellularLocation>
</comment>
<comment type="caution">
    <text evidence="7">The sequence shown here is derived from an EMBL/GenBank/DDBJ whole genome shotgun (WGS) entry which is preliminary data.</text>
</comment>
<evidence type="ECO:0000256" key="1">
    <source>
        <dbReference type="ARBA" id="ARBA00004173"/>
    </source>
</evidence>
<comment type="similarity">
    <text evidence="2">Belongs to the prokaryotic/mitochondrial release factor family.</text>
</comment>
<evidence type="ECO:0000256" key="5">
    <source>
        <dbReference type="SAM" id="MobiDB-lite"/>
    </source>
</evidence>
<feature type="compositionally biased region" description="Basic residues" evidence="5">
    <location>
        <begin position="243"/>
        <end position="259"/>
    </location>
</feature>
<organism evidence="7 8">
    <name type="scientific">Kwoniella newhampshirensis</name>
    <dbReference type="NCBI Taxonomy" id="1651941"/>
    <lineage>
        <taxon>Eukaryota</taxon>
        <taxon>Fungi</taxon>
        <taxon>Dikarya</taxon>
        <taxon>Basidiomycota</taxon>
        <taxon>Agaricomycotina</taxon>
        <taxon>Tremellomycetes</taxon>
        <taxon>Tremellales</taxon>
        <taxon>Cryptococcaceae</taxon>
        <taxon>Kwoniella</taxon>
    </lineage>
</organism>
<dbReference type="GO" id="GO:0003747">
    <property type="term" value="F:translation release factor activity"/>
    <property type="evidence" value="ECO:0007669"/>
    <property type="project" value="InterPro"/>
</dbReference>
<sequence length="286" mass="32093">MQAVHRLTHAACSTSARLSATHTPLSVPRQLAGCSRWTLSRTWRVYSSRASGQVTDSTQNDDDLFGDSAPEREAHPMSVEGDIAMEEEDVTVDRSKPPTKYEVLDKPRLPGSIKKLNRILSRQRTIEVPESELHEKFVKGRGPGGQAINKTNSSVSLTHIPTGIRVQAQPTRSREENRKVARKILAERLEVLRSTGQLPGSEREEERVEVEYTAGDKKAQRKFEEMRLSETYTKAEIKAEKERRRKANRAKKAKRKYGKGKVEVDGEMTEGSEDLDGADSEIKQGV</sequence>
<dbReference type="KEGG" id="kne:92179055"/>
<dbReference type="InterPro" id="IPR052405">
    <property type="entry name" value="Mito_Transl_Release_Factor"/>
</dbReference>
<dbReference type="Proteomes" id="UP001388673">
    <property type="component" value="Unassembled WGS sequence"/>
</dbReference>
<dbReference type="GO" id="GO:0032543">
    <property type="term" value="P:mitochondrial translation"/>
    <property type="evidence" value="ECO:0007669"/>
    <property type="project" value="UniProtKB-ARBA"/>
</dbReference>
<reference evidence="7 8" key="1">
    <citation type="journal article" date="2024" name="bioRxiv">
        <title>Comparative genomics of Cryptococcus and Kwoniella reveals pathogenesis evolution and contrasting karyotype dynamics via intercentromeric recombination or chromosome fusion.</title>
        <authorList>
            <person name="Coelho M.A."/>
            <person name="David-Palma M."/>
            <person name="Shea T."/>
            <person name="Bowers K."/>
            <person name="McGinley-Smith S."/>
            <person name="Mohammad A.W."/>
            <person name="Gnirke A."/>
            <person name="Yurkov A.M."/>
            <person name="Nowrousian M."/>
            <person name="Sun S."/>
            <person name="Cuomo C.A."/>
            <person name="Heitman J."/>
        </authorList>
    </citation>
    <scope>NUCLEOTIDE SEQUENCE [LARGE SCALE GENOMIC DNA]</scope>
    <source>
        <strain evidence="7 8">CBS 13917</strain>
    </source>
</reference>
<evidence type="ECO:0000313" key="8">
    <source>
        <dbReference type="Proteomes" id="UP001388673"/>
    </source>
</evidence>
<feature type="region of interest" description="Disordered" evidence="5">
    <location>
        <begin position="48"/>
        <end position="73"/>
    </location>
</feature>
<dbReference type="PANTHER" id="PTHR46203:SF1">
    <property type="entry name" value="MITOCHONDRIAL TRANSLATION RELEASE FACTOR IN RESCUE"/>
    <property type="match status" value="1"/>
</dbReference>
<evidence type="ECO:0000256" key="2">
    <source>
        <dbReference type="ARBA" id="ARBA00010835"/>
    </source>
</evidence>
<keyword evidence="8" id="KW-1185">Reference proteome</keyword>
<dbReference type="GeneID" id="92179055"/>
<dbReference type="GO" id="GO:0005739">
    <property type="term" value="C:mitochondrion"/>
    <property type="evidence" value="ECO:0007669"/>
    <property type="project" value="UniProtKB-SubCell"/>
</dbReference>
<dbReference type="FunFam" id="3.30.160.20:FF:000065">
    <property type="entry name" value="Peptidyl-tRNA hydrolase domain protein"/>
    <property type="match status" value="1"/>
</dbReference>
<dbReference type="RefSeq" id="XP_066804842.1">
    <property type="nucleotide sequence ID" value="XM_066944919.1"/>
</dbReference>
<evidence type="ECO:0000313" key="7">
    <source>
        <dbReference type="EMBL" id="KAK8864546.1"/>
    </source>
</evidence>
<dbReference type="InterPro" id="IPR045853">
    <property type="entry name" value="Pep_chain_release_fac_I_sf"/>
</dbReference>